<name>A0A6P4IUM2_DROKI</name>
<reference evidence="8" key="2">
    <citation type="submission" date="2025-08" db="UniProtKB">
        <authorList>
            <consortium name="RefSeq"/>
        </authorList>
    </citation>
    <scope>IDENTIFICATION</scope>
    <source>
        <strain evidence="8">14028-0561.14</strain>
        <tissue evidence="8">Whole fly</tissue>
    </source>
</reference>
<dbReference type="GO" id="GO:0016042">
    <property type="term" value="P:lipid catabolic process"/>
    <property type="evidence" value="ECO:0007669"/>
    <property type="project" value="TreeGrafter"/>
</dbReference>
<protein>
    <submittedName>
        <fullName evidence="8">Pancreatic triacylglycerol lipase</fullName>
    </submittedName>
</protein>
<dbReference type="GO" id="GO:0016298">
    <property type="term" value="F:lipase activity"/>
    <property type="evidence" value="ECO:0007669"/>
    <property type="project" value="InterPro"/>
</dbReference>
<evidence type="ECO:0000256" key="5">
    <source>
        <dbReference type="SAM" id="SignalP"/>
    </source>
</evidence>
<evidence type="ECO:0000256" key="4">
    <source>
        <dbReference type="RuleBase" id="RU004262"/>
    </source>
</evidence>
<dbReference type="InterPro" id="IPR000734">
    <property type="entry name" value="TAG_lipase"/>
</dbReference>
<evidence type="ECO:0000313" key="7">
    <source>
        <dbReference type="Proteomes" id="UP001652661"/>
    </source>
</evidence>
<keyword evidence="5" id="KW-0732">Signal</keyword>
<comment type="subcellular location">
    <subcellularLocation>
        <location evidence="1">Secreted</location>
    </subcellularLocation>
</comment>
<dbReference type="Gene3D" id="3.40.50.1820">
    <property type="entry name" value="alpha/beta hydrolase"/>
    <property type="match status" value="1"/>
</dbReference>
<dbReference type="Proteomes" id="UP001652661">
    <property type="component" value="Chromosome 2L"/>
</dbReference>
<organism evidence="7 8">
    <name type="scientific">Drosophila kikkawai</name>
    <name type="common">Fruit fly</name>
    <dbReference type="NCBI Taxonomy" id="30033"/>
    <lineage>
        <taxon>Eukaryota</taxon>
        <taxon>Metazoa</taxon>
        <taxon>Ecdysozoa</taxon>
        <taxon>Arthropoda</taxon>
        <taxon>Hexapoda</taxon>
        <taxon>Insecta</taxon>
        <taxon>Pterygota</taxon>
        <taxon>Neoptera</taxon>
        <taxon>Endopterygota</taxon>
        <taxon>Diptera</taxon>
        <taxon>Brachycera</taxon>
        <taxon>Muscomorpha</taxon>
        <taxon>Ephydroidea</taxon>
        <taxon>Drosophilidae</taxon>
        <taxon>Drosophila</taxon>
        <taxon>Sophophora</taxon>
    </lineage>
</organism>
<evidence type="ECO:0000313" key="8">
    <source>
        <dbReference type="RefSeq" id="XP_017026113.1"/>
    </source>
</evidence>
<feature type="domain" description="Lipase" evidence="6">
    <location>
        <begin position="28"/>
        <end position="313"/>
    </location>
</feature>
<dbReference type="GO" id="GO:0017171">
    <property type="term" value="F:serine hydrolase activity"/>
    <property type="evidence" value="ECO:0007669"/>
    <property type="project" value="TreeGrafter"/>
</dbReference>
<gene>
    <name evidence="8" type="primary">LOC108077335</name>
</gene>
<dbReference type="PANTHER" id="PTHR11610">
    <property type="entry name" value="LIPASE"/>
    <property type="match status" value="1"/>
</dbReference>
<keyword evidence="7" id="KW-1185">Reference proteome</keyword>
<dbReference type="PRINTS" id="PR00821">
    <property type="entry name" value="TAGLIPASE"/>
</dbReference>
<accession>A0A6P4IUM2</accession>
<comment type="similarity">
    <text evidence="2 4">Belongs to the AB hydrolase superfamily. Lipase family.</text>
</comment>
<dbReference type="InterPro" id="IPR029058">
    <property type="entry name" value="AB_hydrolase_fold"/>
</dbReference>
<feature type="signal peptide" evidence="5">
    <location>
        <begin position="1"/>
        <end position="18"/>
    </location>
</feature>
<feature type="chain" id="PRO_5027805480" evidence="5">
    <location>
        <begin position="19"/>
        <end position="388"/>
    </location>
</feature>
<evidence type="ECO:0000259" key="6">
    <source>
        <dbReference type="Pfam" id="PF00151"/>
    </source>
</evidence>
<reference evidence="7" key="1">
    <citation type="submission" date="2025-05" db="UniProtKB">
        <authorList>
            <consortium name="RefSeq"/>
        </authorList>
    </citation>
    <scope>NUCLEOTIDE SEQUENCE [LARGE SCALE GENOMIC DNA]</scope>
    <source>
        <strain evidence="7">14028-0561.14</strain>
    </source>
</reference>
<dbReference type="CDD" id="cd00707">
    <property type="entry name" value="Pancreat_lipase_like"/>
    <property type="match status" value="1"/>
</dbReference>
<dbReference type="InterPro" id="IPR033906">
    <property type="entry name" value="Lipase_N"/>
</dbReference>
<sequence length="388" mass="43124">MKSTAWLSLLALAWSVDANPILGLLNPECKVVHGECPHENITFWLYTNSTRDNPVLLNPLDLNPWDFQPARPVKILIHGYTGHRDFSPNSHIRPVLLDNEDVYVISIDYKPLVPDPCYFSAVQNLPLVSQCLAQLINNLVDRNIVPNENIHIIGFSLGGQVAGQTANYLKRKLKRITGLDPAKPMFVLAGNTSRLDPGDAEFVDVIHTNVFGRGILSPMGHVDFYPNVGSILQPGCREESPDSPGSCSHDRAPQFYAESINSTTGFWGRQCTSWLAYIVNLCPTTGKQELMGYHVSQETKGSYFLETGKSAPFALGKQEDVDNSQTLAQFKLNPELNEIPPDYEPQLLEAFLELDALKAVLNTDGSDLDKQLNWIGREDDEPLARAKL</sequence>
<dbReference type="OrthoDB" id="8183961at2759"/>
<dbReference type="GeneID" id="108077335"/>
<dbReference type="PANTHER" id="PTHR11610:SF177">
    <property type="entry name" value="IP13478P-RELATED"/>
    <property type="match status" value="1"/>
</dbReference>
<dbReference type="SUPFAM" id="SSF53474">
    <property type="entry name" value="alpha/beta-Hydrolases"/>
    <property type="match status" value="1"/>
</dbReference>
<keyword evidence="3" id="KW-0964">Secreted</keyword>
<proteinExistence type="inferred from homology"/>
<evidence type="ECO:0000256" key="2">
    <source>
        <dbReference type="ARBA" id="ARBA00010701"/>
    </source>
</evidence>
<dbReference type="GO" id="GO:0005615">
    <property type="term" value="C:extracellular space"/>
    <property type="evidence" value="ECO:0007669"/>
    <property type="project" value="TreeGrafter"/>
</dbReference>
<dbReference type="AlphaFoldDB" id="A0A6P4IUM2"/>
<dbReference type="Pfam" id="PF00151">
    <property type="entry name" value="Lipase"/>
    <property type="match status" value="1"/>
</dbReference>
<evidence type="ECO:0000256" key="1">
    <source>
        <dbReference type="ARBA" id="ARBA00004613"/>
    </source>
</evidence>
<evidence type="ECO:0000256" key="3">
    <source>
        <dbReference type="ARBA" id="ARBA00022525"/>
    </source>
</evidence>
<dbReference type="FunFam" id="3.40.50.1820:FF:000076">
    <property type="entry name" value="phospholipase A1"/>
    <property type="match status" value="1"/>
</dbReference>
<dbReference type="InterPro" id="IPR013818">
    <property type="entry name" value="Lipase"/>
</dbReference>
<dbReference type="RefSeq" id="XP_017026113.1">
    <property type="nucleotide sequence ID" value="XM_017170624.3"/>
</dbReference>